<proteinExistence type="predicted"/>
<accession>A0A5B0NHZ2</accession>
<dbReference type="AlphaFoldDB" id="A0A5B0NHZ2"/>
<reference evidence="2 3" key="1">
    <citation type="submission" date="2019-05" db="EMBL/GenBank/DDBJ databases">
        <title>Emergence of the Ug99 lineage of the wheat stem rust pathogen through somatic hybridization.</title>
        <authorList>
            <person name="Li F."/>
            <person name="Upadhyaya N.M."/>
            <person name="Sperschneider J."/>
            <person name="Matny O."/>
            <person name="Nguyen-Phuc H."/>
            <person name="Mago R."/>
            <person name="Raley C."/>
            <person name="Miller M.E."/>
            <person name="Silverstein K.A.T."/>
            <person name="Henningsen E."/>
            <person name="Hirsch C.D."/>
            <person name="Visser B."/>
            <person name="Pretorius Z.A."/>
            <person name="Steffenson B.J."/>
            <person name="Schwessinger B."/>
            <person name="Dodds P.N."/>
            <person name="Figueroa M."/>
        </authorList>
    </citation>
    <scope>NUCLEOTIDE SEQUENCE [LARGE SCALE GENOMIC DNA]</scope>
    <source>
        <strain evidence="2 3">Ug99</strain>
    </source>
</reference>
<protein>
    <submittedName>
        <fullName evidence="2">Uncharacterized protein</fullName>
    </submittedName>
</protein>
<name>A0A5B0NHZ2_PUCGR</name>
<evidence type="ECO:0000256" key="1">
    <source>
        <dbReference type="SAM" id="MobiDB-lite"/>
    </source>
</evidence>
<feature type="region of interest" description="Disordered" evidence="1">
    <location>
        <begin position="205"/>
        <end position="242"/>
    </location>
</feature>
<gene>
    <name evidence="2" type="ORF">PGTUg99_032101</name>
</gene>
<sequence>MVKRYRIVVGSSPTLGAILFRPQTMGLKNQKKPEVGCRCVEACAEFAEDACEVEAREKAFSDRTLPTTVCDEYVWCVLPRLRESPVHQQSLIASSYSAHVSGVEGKLRHHDAVAGCKGPRQVGAPCDSQPKADEHFWRLVVTSAMWLFGRPAVPPHKRATFGDRYPLAKNAIFGSGGTSRKKLCRQLGGAPREKFCFFATGCTAPKSQSGRPVTPRQKDSFEDGRHLENLAPSPTPREKDSLCGPCHPVKEALCATSHTSRVSLQPNFEAGQKKKQTVSPIPGLIINRKRDFS</sequence>
<feature type="compositionally biased region" description="Basic and acidic residues" evidence="1">
    <location>
        <begin position="216"/>
        <end position="228"/>
    </location>
</feature>
<evidence type="ECO:0000313" key="2">
    <source>
        <dbReference type="EMBL" id="KAA1088847.1"/>
    </source>
</evidence>
<dbReference type="EMBL" id="VDEP01000405">
    <property type="protein sequence ID" value="KAA1088847.1"/>
    <property type="molecule type" value="Genomic_DNA"/>
</dbReference>
<organism evidence="2 3">
    <name type="scientific">Puccinia graminis f. sp. tritici</name>
    <dbReference type="NCBI Taxonomy" id="56615"/>
    <lineage>
        <taxon>Eukaryota</taxon>
        <taxon>Fungi</taxon>
        <taxon>Dikarya</taxon>
        <taxon>Basidiomycota</taxon>
        <taxon>Pucciniomycotina</taxon>
        <taxon>Pucciniomycetes</taxon>
        <taxon>Pucciniales</taxon>
        <taxon>Pucciniaceae</taxon>
        <taxon>Puccinia</taxon>
    </lineage>
</organism>
<evidence type="ECO:0000313" key="3">
    <source>
        <dbReference type="Proteomes" id="UP000325313"/>
    </source>
</evidence>
<dbReference type="Proteomes" id="UP000325313">
    <property type="component" value="Unassembled WGS sequence"/>
</dbReference>
<comment type="caution">
    <text evidence="2">The sequence shown here is derived from an EMBL/GenBank/DDBJ whole genome shotgun (WGS) entry which is preliminary data.</text>
</comment>